<keyword evidence="6 9" id="KW-0472">Membrane</keyword>
<dbReference type="PANTHER" id="PTHR28607:SF4">
    <property type="entry name" value="TRANSMEMBRANE PROTEIN"/>
    <property type="match status" value="1"/>
</dbReference>
<evidence type="ECO:0000256" key="10">
    <source>
        <dbReference type="SAM" id="SignalP"/>
    </source>
</evidence>
<evidence type="ECO:0000256" key="7">
    <source>
        <dbReference type="ARBA" id="ARBA00023180"/>
    </source>
</evidence>
<feature type="chain" id="PRO_5043820799" evidence="10">
    <location>
        <begin position="29"/>
        <end position="181"/>
    </location>
</feature>
<keyword evidence="5 9" id="KW-1133">Transmembrane helix</keyword>
<evidence type="ECO:0000256" key="9">
    <source>
        <dbReference type="SAM" id="Phobius"/>
    </source>
</evidence>
<feature type="compositionally biased region" description="Acidic residues" evidence="8">
    <location>
        <begin position="156"/>
        <end position="170"/>
    </location>
</feature>
<evidence type="ECO:0000313" key="11">
    <source>
        <dbReference type="EMBL" id="KAG8181654.1"/>
    </source>
</evidence>
<dbReference type="EMBL" id="JAFNEN010000503">
    <property type="protein sequence ID" value="KAG8181654.1"/>
    <property type="molecule type" value="Genomic_DNA"/>
</dbReference>
<keyword evidence="7" id="KW-0325">Glycoprotein</keyword>
<evidence type="ECO:0000256" key="1">
    <source>
        <dbReference type="ARBA" id="ARBA00004479"/>
    </source>
</evidence>
<evidence type="ECO:0000256" key="6">
    <source>
        <dbReference type="ARBA" id="ARBA00023136"/>
    </source>
</evidence>
<dbReference type="Proteomes" id="UP000827092">
    <property type="component" value="Unassembled WGS sequence"/>
</dbReference>
<evidence type="ECO:0000256" key="3">
    <source>
        <dbReference type="ARBA" id="ARBA00022692"/>
    </source>
</evidence>
<evidence type="ECO:0000256" key="8">
    <source>
        <dbReference type="SAM" id="MobiDB-lite"/>
    </source>
</evidence>
<evidence type="ECO:0000256" key="2">
    <source>
        <dbReference type="ARBA" id="ARBA00006986"/>
    </source>
</evidence>
<sequence length="181" mass="20214">MLKYSLYKGTFELCFTLLILPLCHTVTGDNIRSQSVLDVSQNFPRSKREDPANKPITVEAINRTPTVADSNGTTEISVNKTIPPPHIGNGSMNFTLSLGPGFMDTIKSGALERTGLVVLGFMSIIVVFFIVRAIRLRHKKSKSRKYGIITSTEMEMEPLDNDEDDEEDTTLFDAQHKYSMP</sequence>
<accession>A0AAV6UBU2</accession>
<keyword evidence="4 10" id="KW-0732">Signal</keyword>
<proteinExistence type="inferred from homology"/>
<comment type="subcellular location">
    <subcellularLocation>
        <location evidence="1">Membrane</location>
        <topology evidence="1">Single-pass type I membrane protein</topology>
    </subcellularLocation>
</comment>
<evidence type="ECO:0000256" key="4">
    <source>
        <dbReference type="ARBA" id="ARBA00022729"/>
    </source>
</evidence>
<feature type="transmembrane region" description="Helical" evidence="9">
    <location>
        <begin position="115"/>
        <end position="134"/>
    </location>
</feature>
<feature type="signal peptide" evidence="10">
    <location>
        <begin position="1"/>
        <end position="28"/>
    </location>
</feature>
<protein>
    <submittedName>
        <fullName evidence="11">Uncharacterized protein</fullName>
    </submittedName>
</protein>
<comment type="caution">
    <text evidence="11">The sequence shown here is derived from an EMBL/GenBank/DDBJ whole genome shotgun (WGS) entry which is preliminary data.</text>
</comment>
<gene>
    <name evidence="11" type="ORF">JTE90_017012</name>
</gene>
<evidence type="ECO:0000313" key="12">
    <source>
        <dbReference type="Proteomes" id="UP000827092"/>
    </source>
</evidence>
<comment type="similarity">
    <text evidence="2">Belongs to the FAM174 family.</text>
</comment>
<name>A0AAV6UBU2_9ARAC</name>
<feature type="region of interest" description="Disordered" evidence="8">
    <location>
        <begin position="156"/>
        <end position="181"/>
    </location>
</feature>
<organism evidence="11 12">
    <name type="scientific">Oedothorax gibbosus</name>
    <dbReference type="NCBI Taxonomy" id="931172"/>
    <lineage>
        <taxon>Eukaryota</taxon>
        <taxon>Metazoa</taxon>
        <taxon>Ecdysozoa</taxon>
        <taxon>Arthropoda</taxon>
        <taxon>Chelicerata</taxon>
        <taxon>Arachnida</taxon>
        <taxon>Araneae</taxon>
        <taxon>Araneomorphae</taxon>
        <taxon>Entelegynae</taxon>
        <taxon>Araneoidea</taxon>
        <taxon>Linyphiidae</taxon>
        <taxon>Erigoninae</taxon>
        <taxon>Oedothorax</taxon>
    </lineage>
</organism>
<dbReference type="Pfam" id="PF06679">
    <property type="entry name" value="DUF1180"/>
    <property type="match status" value="1"/>
</dbReference>
<dbReference type="GO" id="GO:0016020">
    <property type="term" value="C:membrane"/>
    <property type="evidence" value="ECO:0007669"/>
    <property type="project" value="UniProtKB-SubCell"/>
</dbReference>
<keyword evidence="12" id="KW-1185">Reference proteome</keyword>
<reference evidence="11 12" key="1">
    <citation type="journal article" date="2022" name="Nat. Ecol. Evol.">
        <title>A masculinizing supergene underlies an exaggerated male reproductive morph in a spider.</title>
        <authorList>
            <person name="Hendrickx F."/>
            <person name="De Corte Z."/>
            <person name="Sonet G."/>
            <person name="Van Belleghem S.M."/>
            <person name="Kostlbacher S."/>
            <person name="Vangestel C."/>
        </authorList>
    </citation>
    <scope>NUCLEOTIDE SEQUENCE [LARGE SCALE GENOMIC DNA]</scope>
    <source>
        <strain evidence="11">W744_W776</strain>
    </source>
</reference>
<dbReference type="AlphaFoldDB" id="A0AAV6UBU2"/>
<dbReference type="PANTHER" id="PTHR28607">
    <property type="entry name" value="EXPRESSED PROTEIN"/>
    <property type="match status" value="1"/>
</dbReference>
<keyword evidence="3 9" id="KW-0812">Transmembrane</keyword>
<dbReference type="InterPro" id="IPR009565">
    <property type="entry name" value="FAM174-like"/>
</dbReference>
<evidence type="ECO:0000256" key="5">
    <source>
        <dbReference type="ARBA" id="ARBA00022989"/>
    </source>
</evidence>